<proteinExistence type="predicted"/>
<reference evidence="2 3" key="1">
    <citation type="submission" date="2017-11" db="EMBL/GenBank/DDBJ databases">
        <title>Genomic Encyclopedia of Archaeal and Bacterial Type Strains, Phase II (KMG-II): From Individual Species to Whole Genera.</title>
        <authorList>
            <person name="Goeker M."/>
        </authorList>
    </citation>
    <scope>NUCLEOTIDE SEQUENCE [LARGE SCALE GENOMIC DNA]</scope>
    <source>
        <strain evidence="2 3">DSM 27763</strain>
    </source>
</reference>
<feature type="transmembrane region" description="Helical" evidence="1">
    <location>
        <begin position="21"/>
        <end position="40"/>
    </location>
</feature>
<feature type="transmembrane region" description="Helical" evidence="1">
    <location>
        <begin position="83"/>
        <end position="108"/>
    </location>
</feature>
<feature type="transmembrane region" description="Helical" evidence="1">
    <location>
        <begin position="114"/>
        <end position="134"/>
    </location>
</feature>
<keyword evidence="1" id="KW-0812">Transmembrane</keyword>
<organism evidence="2 3">
    <name type="scientific">Mumia flava</name>
    <dbReference type="NCBI Taxonomy" id="1348852"/>
    <lineage>
        <taxon>Bacteria</taxon>
        <taxon>Bacillati</taxon>
        <taxon>Actinomycetota</taxon>
        <taxon>Actinomycetes</taxon>
        <taxon>Propionibacteriales</taxon>
        <taxon>Nocardioidaceae</taxon>
        <taxon>Mumia</taxon>
    </lineage>
</organism>
<keyword evidence="3" id="KW-1185">Reference proteome</keyword>
<gene>
    <name evidence="2" type="ORF">CLV56_2486</name>
</gene>
<evidence type="ECO:0000313" key="3">
    <source>
        <dbReference type="Proteomes" id="UP000230842"/>
    </source>
</evidence>
<keyword evidence="1" id="KW-1133">Transmembrane helix</keyword>
<protein>
    <submittedName>
        <fullName evidence="2">Uncharacterized protein</fullName>
    </submittedName>
</protein>
<name>A0A0B2BEE6_9ACTN</name>
<dbReference type="AlphaFoldDB" id="A0A0B2BEE6"/>
<comment type="caution">
    <text evidence="2">The sequence shown here is derived from an EMBL/GenBank/DDBJ whole genome shotgun (WGS) entry which is preliminary data.</text>
</comment>
<sequence>MTETTRTISPDRWGLLRGGEGLMTGTVVSAAVIAATAGHVDSVGQLSLAIVGTTLVYWLAHLHASTIGAAVRSHLHPLSALRTAVAHTWTIAAASLLPLAVLLLANAFGAGLVAASWVALAATVALLALYSYLAGRRGGLGIRDSLACALAGCALGLAAAALKAALH</sequence>
<accession>A0A0B2BEE6</accession>
<evidence type="ECO:0000313" key="2">
    <source>
        <dbReference type="EMBL" id="PJJ58239.1"/>
    </source>
</evidence>
<dbReference type="EMBL" id="PGEZ01000001">
    <property type="protein sequence ID" value="PJJ58239.1"/>
    <property type="molecule type" value="Genomic_DNA"/>
</dbReference>
<feature type="transmembrane region" description="Helical" evidence="1">
    <location>
        <begin position="146"/>
        <end position="166"/>
    </location>
</feature>
<keyword evidence="1" id="KW-0472">Membrane</keyword>
<dbReference type="OrthoDB" id="3211973at2"/>
<dbReference type="Proteomes" id="UP000230842">
    <property type="component" value="Unassembled WGS sequence"/>
</dbReference>
<dbReference type="RefSeq" id="WP_039356316.1">
    <property type="nucleotide sequence ID" value="NZ_PGEZ01000001.1"/>
</dbReference>
<evidence type="ECO:0000256" key="1">
    <source>
        <dbReference type="SAM" id="Phobius"/>
    </source>
</evidence>
<feature type="transmembrane region" description="Helical" evidence="1">
    <location>
        <begin position="46"/>
        <end position="71"/>
    </location>
</feature>